<evidence type="ECO:0000313" key="2">
    <source>
        <dbReference type="Proteomes" id="UP000247099"/>
    </source>
</evidence>
<dbReference type="EMBL" id="QHJQ01000022">
    <property type="protein sequence ID" value="PXA02845.1"/>
    <property type="molecule type" value="Genomic_DNA"/>
</dbReference>
<dbReference type="AlphaFoldDB" id="A0A317ZCI1"/>
<accession>A0A317ZCI1</accession>
<dbReference type="Proteomes" id="UP000247099">
    <property type="component" value="Unassembled WGS sequence"/>
</dbReference>
<keyword evidence="2" id="KW-1185">Reference proteome</keyword>
<gene>
    <name evidence="1" type="ORF">DDZ13_15060</name>
</gene>
<evidence type="ECO:0000313" key="1">
    <source>
        <dbReference type="EMBL" id="PXA02845.1"/>
    </source>
</evidence>
<sequence>MKKKFTILAFILVCIAAYEISFRYWTGKNGEVNTDVSPPSLYYSSDLNSEFPLAERIFTWRANLPLGKVQLAEGTGAYVSGGEFYRKKSDGSWENLSELFAQHSKQSVNQPE</sequence>
<protein>
    <submittedName>
        <fullName evidence="1">Uncharacterized protein</fullName>
    </submittedName>
</protein>
<name>A0A317ZCI1_9BACT</name>
<organism evidence="1 2">
    <name type="scientific">Coraliomargarita sinensis</name>
    <dbReference type="NCBI Taxonomy" id="2174842"/>
    <lineage>
        <taxon>Bacteria</taxon>
        <taxon>Pseudomonadati</taxon>
        <taxon>Verrucomicrobiota</taxon>
        <taxon>Opitutia</taxon>
        <taxon>Puniceicoccales</taxon>
        <taxon>Coraliomargaritaceae</taxon>
        <taxon>Coraliomargarita</taxon>
    </lineage>
</organism>
<dbReference type="InParanoid" id="A0A317ZCI1"/>
<reference evidence="1 2" key="1">
    <citation type="submission" date="2018-05" db="EMBL/GenBank/DDBJ databases">
        <title>Coraliomargarita sinensis sp. nov., isolated from a marine solar saltern.</title>
        <authorList>
            <person name="Zhou L.Y."/>
        </authorList>
    </citation>
    <scope>NUCLEOTIDE SEQUENCE [LARGE SCALE GENOMIC DNA]</scope>
    <source>
        <strain evidence="1 2">WN38</strain>
    </source>
</reference>
<dbReference type="RefSeq" id="WP_110132286.1">
    <property type="nucleotide sequence ID" value="NZ_QHJQ01000022.1"/>
</dbReference>
<proteinExistence type="predicted"/>
<comment type="caution">
    <text evidence="1">The sequence shown here is derived from an EMBL/GenBank/DDBJ whole genome shotgun (WGS) entry which is preliminary data.</text>
</comment>